<dbReference type="Proteomes" id="UP000276215">
    <property type="component" value="Unassembled WGS sequence"/>
</dbReference>
<evidence type="ECO:0000313" key="2">
    <source>
        <dbReference type="Proteomes" id="UP000276215"/>
    </source>
</evidence>
<proteinExistence type="predicted"/>
<protein>
    <submittedName>
        <fullName evidence="1">Uncharacterized protein</fullName>
    </submittedName>
</protein>
<organism evidence="1 2">
    <name type="scientific">Choiromyces venosus 120613-1</name>
    <dbReference type="NCBI Taxonomy" id="1336337"/>
    <lineage>
        <taxon>Eukaryota</taxon>
        <taxon>Fungi</taxon>
        <taxon>Dikarya</taxon>
        <taxon>Ascomycota</taxon>
        <taxon>Pezizomycotina</taxon>
        <taxon>Pezizomycetes</taxon>
        <taxon>Pezizales</taxon>
        <taxon>Tuberaceae</taxon>
        <taxon>Choiromyces</taxon>
    </lineage>
</organism>
<gene>
    <name evidence="1" type="ORF">L873DRAFT_108371</name>
</gene>
<reference evidence="1 2" key="1">
    <citation type="journal article" date="2018" name="Nat. Ecol. Evol.">
        <title>Pezizomycetes genomes reveal the molecular basis of ectomycorrhizal truffle lifestyle.</title>
        <authorList>
            <person name="Murat C."/>
            <person name="Payen T."/>
            <person name="Noel B."/>
            <person name="Kuo A."/>
            <person name="Morin E."/>
            <person name="Chen J."/>
            <person name="Kohler A."/>
            <person name="Krizsan K."/>
            <person name="Balestrini R."/>
            <person name="Da Silva C."/>
            <person name="Montanini B."/>
            <person name="Hainaut M."/>
            <person name="Levati E."/>
            <person name="Barry K.W."/>
            <person name="Belfiori B."/>
            <person name="Cichocki N."/>
            <person name="Clum A."/>
            <person name="Dockter R.B."/>
            <person name="Fauchery L."/>
            <person name="Guy J."/>
            <person name="Iotti M."/>
            <person name="Le Tacon F."/>
            <person name="Lindquist E.A."/>
            <person name="Lipzen A."/>
            <person name="Malagnac F."/>
            <person name="Mello A."/>
            <person name="Molinier V."/>
            <person name="Miyauchi S."/>
            <person name="Poulain J."/>
            <person name="Riccioni C."/>
            <person name="Rubini A."/>
            <person name="Sitrit Y."/>
            <person name="Splivallo R."/>
            <person name="Traeger S."/>
            <person name="Wang M."/>
            <person name="Zifcakova L."/>
            <person name="Wipf D."/>
            <person name="Zambonelli A."/>
            <person name="Paolocci F."/>
            <person name="Nowrousian M."/>
            <person name="Ottonello S."/>
            <person name="Baldrian P."/>
            <person name="Spatafora J.W."/>
            <person name="Henrissat B."/>
            <person name="Nagy L.G."/>
            <person name="Aury J.M."/>
            <person name="Wincker P."/>
            <person name="Grigoriev I.V."/>
            <person name="Bonfante P."/>
            <person name="Martin F.M."/>
        </authorList>
    </citation>
    <scope>NUCLEOTIDE SEQUENCE [LARGE SCALE GENOMIC DNA]</scope>
    <source>
        <strain evidence="1 2">120613-1</strain>
    </source>
</reference>
<dbReference type="AlphaFoldDB" id="A0A3N4J4M2"/>
<evidence type="ECO:0000313" key="1">
    <source>
        <dbReference type="EMBL" id="RPA93115.1"/>
    </source>
</evidence>
<dbReference type="EMBL" id="ML120460">
    <property type="protein sequence ID" value="RPA93115.1"/>
    <property type="molecule type" value="Genomic_DNA"/>
</dbReference>
<keyword evidence="2" id="KW-1185">Reference proteome</keyword>
<accession>A0A3N4J4M2</accession>
<name>A0A3N4J4M2_9PEZI</name>
<sequence>MSYKSNALKLLISTRMIPTFTILPGAAQSSQWITSVTRRLILPFFLQLPALWKLYSEWKNLCKIVTL</sequence>